<dbReference type="InterPro" id="IPR005119">
    <property type="entry name" value="LysR_subst-bd"/>
</dbReference>
<dbReference type="PANTHER" id="PTHR30126">
    <property type="entry name" value="HTH-TYPE TRANSCRIPTIONAL REGULATOR"/>
    <property type="match status" value="1"/>
</dbReference>
<dbReference type="PANTHER" id="PTHR30126:SF98">
    <property type="entry name" value="HTH-TYPE TRANSCRIPTIONAL ACTIVATOR BAUR"/>
    <property type="match status" value="1"/>
</dbReference>
<comment type="similarity">
    <text evidence="1">Belongs to the LysR transcriptional regulatory family.</text>
</comment>
<dbReference type="GO" id="GO:0003677">
    <property type="term" value="F:DNA binding"/>
    <property type="evidence" value="ECO:0007669"/>
    <property type="project" value="UniProtKB-KW"/>
</dbReference>
<evidence type="ECO:0000256" key="4">
    <source>
        <dbReference type="ARBA" id="ARBA00023163"/>
    </source>
</evidence>
<dbReference type="PROSITE" id="PS50931">
    <property type="entry name" value="HTH_LYSR"/>
    <property type="match status" value="1"/>
</dbReference>
<dbReference type="InterPro" id="IPR036388">
    <property type="entry name" value="WH-like_DNA-bd_sf"/>
</dbReference>
<evidence type="ECO:0000313" key="7">
    <source>
        <dbReference type="Proteomes" id="UP000576152"/>
    </source>
</evidence>
<accession>A0ABR6HMM4</accession>
<sequence length="348" mass="38878">MTVMEGSRNVSLRTPVMAIRRPAYRPRPRMKSRIAIAYIWSHQCNMQVSGADIHLLRVFDSVVRNNGFSAAQAELGISQPTISNHITALEERLGVKLCQRGRRGFRLTEKGETVHRLAQDLLGTLEDMSGRLSALKGSLTGEVRIAIVDCIATDPQFKMPQAIGDLARMAPTAKFNILIEQPQNILRGLADGSFHIGIGAFDNRLTGLSYKALYQETNSLYCGEGHPLFSRLETEIDQPMLDRYPWVHRGYWNRRRKKTQKLNDTDQVVGEIEAQLLLVLSGSYLGLLPDHAARSYLEAGRLRRFGNCEDNFTCSMELVTRSDPQPHLVKTLCDALLDQSRGGSVAAT</sequence>
<keyword evidence="4" id="KW-0804">Transcription</keyword>
<dbReference type="EMBL" id="JACIBX010000003">
    <property type="protein sequence ID" value="MBB3711688.1"/>
    <property type="molecule type" value="Genomic_DNA"/>
</dbReference>
<dbReference type="SUPFAM" id="SSF53850">
    <property type="entry name" value="Periplasmic binding protein-like II"/>
    <property type="match status" value="1"/>
</dbReference>
<organism evidence="6 7">
    <name type="scientific">Limimaricola variabilis</name>
    <dbReference type="NCBI Taxonomy" id="1492771"/>
    <lineage>
        <taxon>Bacteria</taxon>
        <taxon>Pseudomonadati</taxon>
        <taxon>Pseudomonadota</taxon>
        <taxon>Alphaproteobacteria</taxon>
        <taxon>Rhodobacterales</taxon>
        <taxon>Paracoccaceae</taxon>
        <taxon>Limimaricola</taxon>
    </lineage>
</organism>
<dbReference type="Pfam" id="PF00126">
    <property type="entry name" value="HTH_1"/>
    <property type="match status" value="1"/>
</dbReference>
<evidence type="ECO:0000256" key="3">
    <source>
        <dbReference type="ARBA" id="ARBA00023125"/>
    </source>
</evidence>
<dbReference type="InterPro" id="IPR000847">
    <property type="entry name" value="LysR_HTH_N"/>
</dbReference>
<dbReference type="SUPFAM" id="SSF46785">
    <property type="entry name" value="Winged helix' DNA-binding domain"/>
    <property type="match status" value="1"/>
</dbReference>
<keyword evidence="3 6" id="KW-0238">DNA-binding</keyword>
<dbReference type="Gene3D" id="3.40.190.10">
    <property type="entry name" value="Periplasmic binding protein-like II"/>
    <property type="match status" value="2"/>
</dbReference>
<evidence type="ECO:0000313" key="6">
    <source>
        <dbReference type="EMBL" id="MBB3711688.1"/>
    </source>
</evidence>
<keyword evidence="2" id="KW-0805">Transcription regulation</keyword>
<dbReference type="Proteomes" id="UP000576152">
    <property type="component" value="Unassembled WGS sequence"/>
</dbReference>
<protein>
    <submittedName>
        <fullName evidence="6">DNA-binding transcriptional LysR family regulator</fullName>
    </submittedName>
</protein>
<comment type="caution">
    <text evidence="6">The sequence shown here is derived from an EMBL/GenBank/DDBJ whole genome shotgun (WGS) entry which is preliminary data.</text>
</comment>
<feature type="domain" description="HTH lysR-type" evidence="5">
    <location>
        <begin position="52"/>
        <end position="108"/>
    </location>
</feature>
<dbReference type="Gene3D" id="1.10.10.10">
    <property type="entry name" value="Winged helix-like DNA-binding domain superfamily/Winged helix DNA-binding domain"/>
    <property type="match status" value="1"/>
</dbReference>
<evidence type="ECO:0000256" key="2">
    <source>
        <dbReference type="ARBA" id="ARBA00023015"/>
    </source>
</evidence>
<reference evidence="6 7" key="1">
    <citation type="submission" date="2020-08" db="EMBL/GenBank/DDBJ databases">
        <title>Genomic Encyclopedia of Type Strains, Phase III (KMG-III): the genomes of soil and plant-associated and newly described type strains.</title>
        <authorList>
            <person name="Whitman W."/>
        </authorList>
    </citation>
    <scope>NUCLEOTIDE SEQUENCE [LARGE SCALE GENOMIC DNA]</scope>
    <source>
        <strain evidence="6 7">CECT 8572</strain>
    </source>
</reference>
<dbReference type="Pfam" id="PF03466">
    <property type="entry name" value="LysR_substrate"/>
    <property type="match status" value="1"/>
</dbReference>
<dbReference type="CDD" id="cd05466">
    <property type="entry name" value="PBP2_LTTR_substrate"/>
    <property type="match status" value="1"/>
</dbReference>
<dbReference type="InterPro" id="IPR036390">
    <property type="entry name" value="WH_DNA-bd_sf"/>
</dbReference>
<proteinExistence type="inferred from homology"/>
<evidence type="ECO:0000259" key="5">
    <source>
        <dbReference type="PROSITE" id="PS50931"/>
    </source>
</evidence>
<name>A0ABR6HMM4_9RHOB</name>
<dbReference type="PRINTS" id="PR00039">
    <property type="entry name" value="HTHLYSR"/>
</dbReference>
<keyword evidence="7" id="KW-1185">Reference proteome</keyword>
<evidence type="ECO:0000256" key="1">
    <source>
        <dbReference type="ARBA" id="ARBA00009437"/>
    </source>
</evidence>
<gene>
    <name evidence="6" type="ORF">FHS00_001259</name>
</gene>